<dbReference type="Pfam" id="PF22357">
    <property type="entry name" value="AF1548-like_C"/>
    <property type="match status" value="1"/>
</dbReference>
<dbReference type="GO" id="GO:0009307">
    <property type="term" value="P:DNA restriction-modification system"/>
    <property type="evidence" value="ECO:0007669"/>
    <property type="project" value="InterPro"/>
</dbReference>
<dbReference type="EMBL" id="JAAGRR010000006">
    <property type="protein sequence ID" value="NDY41504.1"/>
    <property type="molecule type" value="Genomic_DNA"/>
</dbReference>
<evidence type="ECO:0000256" key="2">
    <source>
        <dbReference type="ARBA" id="ARBA00022840"/>
    </source>
</evidence>
<dbReference type="InterPro" id="IPR011335">
    <property type="entry name" value="Restrct_endonuc-II-like"/>
</dbReference>
<evidence type="ECO:0000313" key="5">
    <source>
        <dbReference type="EMBL" id="NDY41504.1"/>
    </source>
</evidence>
<keyword evidence="1 3" id="KW-0547">Nucleotide-binding</keyword>
<proteinExistence type="predicted"/>
<evidence type="ECO:0000313" key="6">
    <source>
        <dbReference type="Proteomes" id="UP000469346"/>
    </source>
</evidence>
<dbReference type="AlphaFoldDB" id="A0A6N9TP31"/>
<dbReference type="PROSITE" id="PS51161">
    <property type="entry name" value="ATP_CONE"/>
    <property type="match status" value="1"/>
</dbReference>
<evidence type="ECO:0000256" key="1">
    <source>
        <dbReference type="ARBA" id="ARBA00022741"/>
    </source>
</evidence>
<protein>
    <submittedName>
        <fullName evidence="5">ATPase</fullName>
    </submittedName>
</protein>
<dbReference type="SUPFAM" id="SSF52980">
    <property type="entry name" value="Restriction endonuclease-like"/>
    <property type="match status" value="1"/>
</dbReference>
<dbReference type="GO" id="GO:0004519">
    <property type="term" value="F:endonuclease activity"/>
    <property type="evidence" value="ECO:0007669"/>
    <property type="project" value="InterPro"/>
</dbReference>
<reference evidence="5 6" key="1">
    <citation type="submission" date="2020-02" db="EMBL/GenBank/DDBJ databases">
        <title>Comparative genomics of sulfur disproportionating microorganisms.</title>
        <authorList>
            <person name="Ward L.M."/>
            <person name="Bertran E."/>
            <person name="Johnston D.T."/>
        </authorList>
    </citation>
    <scope>NUCLEOTIDE SEQUENCE [LARGE SCALE GENOMIC DNA]</scope>
    <source>
        <strain evidence="5 6">DSM 100025</strain>
    </source>
</reference>
<dbReference type="InterPro" id="IPR005144">
    <property type="entry name" value="ATP-cone_dom"/>
</dbReference>
<name>A0A6N9TP31_DISTH</name>
<comment type="caution">
    <text evidence="5">The sequence shown here is derived from an EMBL/GenBank/DDBJ whole genome shotgun (WGS) entry which is preliminary data.</text>
</comment>
<dbReference type="GO" id="GO:0003677">
    <property type="term" value="F:DNA binding"/>
    <property type="evidence" value="ECO:0007669"/>
    <property type="project" value="InterPro"/>
</dbReference>
<evidence type="ECO:0000259" key="4">
    <source>
        <dbReference type="PROSITE" id="PS51161"/>
    </source>
</evidence>
<gene>
    <name evidence="5" type="ORF">G3N55_01375</name>
</gene>
<dbReference type="InterPro" id="IPR007560">
    <property type="entry name" value="Restrct_endonuc_IV_Mrr"/>
</dbReference>
<evidence type="ECO:0000256" key="3">
    <source>
        <dbReference type="PROSITE-ProRule" id="PRU00492"/>
    </source>
</evidence>
<organism evidence="5 6">
    <name type="scientific">Dissulfurirhabdus thermomarina</name>
    <dbReference type="NCBI Taxonomy" id="1765737"/>
    <lineage>
        <taxon>Bacteria</taxon>
        <taxon>Deltaproteobacteria</taxon>
        <taxon>Dissulfurirhabdaceae</taxon>
        <taxon>Dissulfurirhabdus</taxon>
    </lineage>
</organism>
<dbReference type="Gene3D" id="3.40.1350.10">
    <property type="match status" value="1"/>
</dbReference>
<dbReference type="RefSeq" id="WP_163297663.1">
    <property type="nucleotide sequence ID" value="NZ_JAAGRR010000006.1"/>
</dbReference>
<accession>A0A6N9TP31</accession>
<dbReference type="InterPro" id="IPR054374">
    <property type="entry name" value="AF1548-like_C"/>
</dbReference>
<dbReference type="GO" id="GO:0005524">
    <property type="term" value="F:ATP binding"/>
    <property type="evidence" value="ECO:0007669"/>
    <property type="project" value="UniProtKB-UniRule"/>
</dbReference>
<dbReference type="CDD" id="cd22308">
    <property type="entry name" value="Af1548-like"/>
    <property type="match status" value="1"/>
</dbReference>
<sequence length="280" mass="31816">MKPVTVQKSTGDVEAFDAEKLRASLLRSGADPATADEIVRRVLREVPPETSTKRIYRLARRHLNRLHHASGLRYSLKRALFRLGPTGYPFERYVGEIFRNYGYSVEVGALVEGRCVTHEVDVVAVDETRVYAMECKYHNTAARTSDVKVALYVHSRMRDLEPVLAARHPGRAFSGWLVTNTRCTGDAVRYAECAGLKIMGWRHPRNGSLERMIEAKRLYPVTIVSGIQRGLVDRLVQRRIILLRDLMELGVTDLMATLSLDERKAKALHRQVNELCRCDD</sequence>
<dbReference type="Proteomes" id="UP000469346">
    <property type="component" value="Unassembled WGS sequence"/>
</dbReference>
<dbReference type="Pfam" id="PF04471">
    <property type="entry name" value="Mrr_cat"/>
    <property type="match status" value="1"/>
</dbReference>
<feature type="domain" description="ATP-cone" evidence="4">
    <location>
        <begin position="4"/>
        <end position="89"/>
    </location>
</feature>
<keyword evidence="6" id="KW-1185">Reference proteome</keyword>
<keyword evidence="2 3" id="KW-0067">ATP-binding</keyword>
<dbReference type="InterPro" id="IPR011856">
    <property type="entry name" value="tRNA_endonuc-like_dom_sf"/>
</dbReference>